<name>A0A4Q1BW32_TREME</name>
<keyword evidence="7" id="KW-1185">Reference proteome</keyword>
<dbReference type="InterPro" id="IPR009071">
    <property type="entry name" value="HMG_box_dom"/>
</dbReference>
<feature type="compositionally biased region" description="Acidic residues" evidence="4">
    <location>
        <begin position="166"/>
        <end position="175"/>
    </location>
</feature>
<reference evidence="6 7" key="1">
    <citation type="submission" date="2016-06" db="EMBL/GenBank/DDBJ databases">
        <title>Evolution of pathogenesis and genome organization in the Tremellales.</title>
        <authorList>
            <person name="Cuomo C."/>
            <person name="Litvintseva A."/>
            <person name="Heitman J."/>
            <person name="Chen Y."/>
            <person name="Sun S."/>
            <person name="Springer D."/>
            <person name="Dromer F."/>
            <person name="Young S."/>
            <person name="Zeng Q."/>
            <person name="Chapman S."/>
            <person name="Gujja S."/>
            <person name="Saif S."/>
            <person name="Birren B."/>
        </authorList>
    </citation>
    <scope>NUCLEOTIDE SEQUENCE [LARGE SCALE GENOMIC DNA]</scope>
    <source>
        <strain evidence="6 7">ATCC 28783</strain>
    </source>
</reference>
<dbReference type="Gene3D" id="1.10.30.10">
    <property type="entry name" value="High mobility group box domain"/>
    <property type="match status" value="1"/>
</dbReference>
<organism evidence="6 7">
    <name type="scientific">Tremella mesenterica</name>
    <name type="common">Jelly fungus</name>
    <dbReference type="NCBI Taxonomy" id="5217"/>
    <lineage>
        <taxon>Eukaryota</taxon>
        <taxon>Fungi</taxon>
        <taxon>Dikarya</taxon>
        <taxon>Basidiomycota</taxon>
        <taxon>Agaricomycotina</taxon>
        <taxon>Tremellomycetes</taxon>
        <taxon>Tremellales</taxon>
        <taxon>Tremellaceae</taxon>
        <taxon>Tremella</taxon>
    </lineage>
</organism>
<dbReference type="PANTHER" id="PTHR45789:SF2">
    <property type="entry name" value="FI18025P1"/>
    <property type="match status" value="1"/>
</dbReference>
<feature type="DNA-binding region" description="HMG box" evidence="3">
    <location>
        <begin position="205"/>
        <end position="274"/>
    </location>
</feature>
<sequence>MSIHWETAITTSPEYIQEDHTQQGFFNLVPPTPQPHPHPIQPYHHLPIHTLHPPNIYRHRSSSSITSVDSSLSFQWSTQSDHSDQSRVSHLIHQSPSLNHMSHPNQTPKGQITGSITKPSGLRSSTVGQVNGTGQSIDPKLFAPKSKETSLEVQIGQKRDQGQLEGNEDGVEEEEEVKKEIKGGKKKKDEKKKVSHARKQSPAHIPRPRNAFILFRKHVVDSKLIPASVEMRHQNVSIITAKMWAEAPAEQKAHFNELARIEKEEHMIKYPGYRYQPVYRRTNVIRRRVRKDQAEEDKCKSVAELLLRGKTGKALEEEIRERKVLDEESEVSEKKDKSSRRGSASELSKGALRALRAQARQRTASVDWSETSASVGFSRQVSPGGDDSYAQEGWNEHGNGQGQEQFYAPPAEFGWFSEGMQQSYAYPQETEHTFDPQPQPHYSYPQPVAPFYPGESRMRYPSIPDISFSVAPDLLSPTDPTPLAATSRTLRPPSARWDRSFGQELEELFDSNDMLLEDFGAALAQAEEGVTGW</sequence>
<dbReference type="OrthoDB" id="6247875at2759"/>
<dbReference type="SMART" id="SM00398">
    <property type="entry name" value="HMG"/>
    <property type="match status" value="1"/>
</dbReference>
<dbReference type="VEuPathDB" id="FungiDB:TREMEDRAFT_63576"/>
<dbReference type="SUPFAM" id="SSF47095">
    <property type="entry name" value="HMG-box"/>
    <property type="match status" value="1"/>
</dbReference>
<dbReference type="EMBL" id="SDIL01000002">
    <property type="protein sequence ID" value="RXK42282.1"/>
    <property type="molecule type" value="Genomic_DNA"/>
</dbReference>
<evidence type="ECO:0000256" key="2">
    <source>
        <dbReference type="ARBA" id="ARBA00023242"/>
    </source>
</evidence>
<feature type="region of interest" description="Disordered" evidence="4">
    <location>
        <begin position="96"/>
        <end position="205"/>
    </location>
</feature>
<dbReference type="Pfam" id="PF00505">
    <property type="entry name" value="HMG_box"/>
    <property type="match status" value="1"/>
</dbReference>
<comment type="caution">
    <text evidence="6">The sequence shown here is derived from an EMBL/GenBank/DDBJ whole genome shotgun (WGS) entry which is preliminary data.</text>
</comment>
<evidence type="ECO:0000313" key="6">
    <source>
        <dbReference type="EMBL" id="RXK42282.1"/>
    </source>
</evidence>
<feature type="region of interest" description="Disordered" evidence="4">
    <location>
        <begin position="376"/>
        <end position="395"/>
    </location>
</feature>
<evidence type="ECO:0000256" key="3">
    <source>
        <dbReference type="PROSITE-ProRule" id="PRU00267"/>
    </source>
</evidence>
<accession>A0A4Q1BW32</accession>
<protein>
    <recommendedName>
        <fullName evidence="5">HMG box domain-containing protein</fullName>
    </recommendedName>
</protein>
<dbReference type="STRING" id="5217.A0A4Q1BW32"/>
<dbReference type="GO" id="GO:0000978">
    <property type="term" value="F:RNA polymerase II cis-regulatory region sequence-specific DNA binding"/>
    <property type="evidence" value="ECO:0007669"/>
    <property type="project" value="TreeGrafter"/>
</dbReference>
<dbReference type="InParanoid" id="A0A4Q1BW32"/>
<dbReference type="InterPro" id="IPR051356">
    <property type="entry name" value="SOX/SOX-like_TF"/>
</dbReference>
<gene>
    <name evidence="6" type="ORF">M231_00272</name>
</gene>
<dbReference type="CDD" id="cd01389">
    <property type="entry name" value="HMG-box_ROX1-like"/>
    <property type="match status" value="1"/>
</dbReference>
<evidence type="ECO:0000256" key="1">
    <source>
        <dbReference type="ARBA" id="ARBA00023125"/>
    </source>
</evidence>
<dbReference type="PANTHER" id="PTHR45789">
    <property type="entry name" value="FI18025P1"/>
    <property type="match status" value="1"/>
</dbReference>
<feature type="compositionally biased region" description="Basic residues" evidence="4">
    <location>
        <begin position="184"/>
        <end position="201"/>
    </location>
</feature>
<dbReference type="GO" id="GO:0005634">
    <property type="term" value="C:nucleus"/>
    <property type="evidence" value="ECO:0007669"/>
    <property type="project" value="UniProtKB-UniRule"/>
</dbReference>
<feature type="region of interest" description="Disordered" evidence="4">
    <location>
        <begin position="323"/>
        <end position="354"/>
    </location>
</feature>
<feature type="compositionally biased region" description="Polar residues" evidence="4">
    <location>
        <begin position="96"/>
        <end position="136"/>
    </location>
</feature>
<keyword evidence="1 3" id="KW-0238">DNA-binding</keyword>
<dbReference type="GO" id="GO:0000981">
    <property type="term" value="F:DNA-binding transcription factor activity, RNA polymerase II-specific"/>
    <property type="evidence" value="ECO:0007669"/>
    <property type="project" value="TreeGrafter"/>
</dbReference>
<dbReference type="PROSITE" id="PS50118">
    <property type="entry name" value="HMG_BOX_2"/>
    <property type="match status" value="1"/>
</dbReference>
<dbReference type="AlphaFoldDB" id="A0A4Q1BW32"/>
<feature type="domain" description="HMG box" evidence="5">
    <location>
        <begin position="205"/>
        <end position="274"/>
    </location>
</feature>
<dbReference type="Proteomes" id="UP000289152">
    <property type="component" value="Unassembled WGS sequence"/>
</dbReference>
<evidence type="ECO:0000259" key="5">
    <source>
        <dbReference type="PROSITE" id="PS50118"/>
    </source>
</evidence>
<evidence type="ECO:0000256" key="4">
    <source>
        <dbReference type="SAM" id="MobiDB-lite"/>
    </source>
</evidence>
<proteinExistence type="predicted"/>
<dbReference type="InterPro" id="IPR036910">
    <property type="entry name" value="HMG_box_dom_sf"/>
</dbReference>
<keyword evidence="2 3" id="KW-0539">Nucleus</keyword>
<feature type="compositionally biased region" description="Basic and acidic residues" evidence="4">
    <location>
        <begin position="323"/>
        <end position="336"/>
    </location>
</feature>
<evidence type="ECO:0000313" key="7">
    <source>
        <dbReference type="Proteomes" id="UP000289152"/>
    </source>
</evidence>